<feature type="transmembrane region" description="Helical" evidence="1">
    <location>
        <begin position="130"/>
        <end position="150"/>
    </location>
</feature>
<reference evidence="2 3" key="1">
    <citation type="submission" date="2016-02" db="EMBL/GenBank/DDBJ databases">
        <title>Complete genome sequence and transcriptome regulation of the pentose utilising yeast Sugiyamaella lignohabitans.</title>
        <authorList>
            <person name="Bellasio M."/>
            <person name="Peymann A."/>
            <person name="Valli M."/>
            <person name="Sipitzky M."/>
            <person name="Graf A."/>
            <person name="Sauer M."/>
            <person name="Marx H."/>
            <person name="Mattanovich D."/>
        </authorList>
    </citation>
    <scope>NUCLEOTIDE SEQUENCE [LARGE SCALE GENOMIC DNA]</scope>
    <source>
        <strain evidence="2 3">CBS 10342</strain>
    </source>
</reference>
<name>A0A167CTC1_9ASCO</name>
<feature type="transmembrane region" description="Helical" evidence="1">
    <location>
        <begin position="365"/>
        <end position="387"/>
    </location>
</feature>
<dbReference type="RefSeq" id="XP_018734560.1">
    <property type="nucleotide sequence ID" value="XM_018880184.1"/>
</dbReference>
<dbReference type="EMBL" id="CP014501">
    <property type="protein sequence ID" value="ANB12083.1"/>
    <property type="molecule type" value="Genomic_DNA"/>
</dbReference>
<organism evidence="2 3">
    <name type="scientific">Sugiyamaella lignohabitans</name>
    <dbReference type="NCBI Taxonomy" id="796027"/>
    <lineage>
        <taxon>Eukaryota</taxon>
        <taxon>Fungi</taxon>
        <taxon>Dikarya</taxon>
        <taxon>Ascomycota</taxon>
        <taxon>Saccharomycotina</taxon>
        <taxon>Dipodascomycetes</taxon>
        <taxon>Dipodascales</taxon>
        <taxon>Trichomonascaceae</taxon>
        <taxon>Sugiyamaella</taxon>
    </lineage>
</organism>
<dbReference type="AlphaFoldDB" id="A0A167CTC1"/>
<dbReference type="PANTHER" id="PTHR35184:SF1">
    <property type="entry name" value="INTEGRAL MEMBRANE PROTEIN"/>
    <property type="match status" value="1"/>
</dbReference>
<accession>A0A167CTC1</accession>
<keyword evidence="3" id="KW-1185">Reference proteome</keyword>
<feature type="transmembrane region" description="Helical" evidence="1">
    <location>
        <begin position="320"/>
        <end position="345"/>
    </location>
</feature>
<feature type="transmembrane region" description="Helical" evidence="1">
    <location>
        <begin position="64"/>
        <end position="82"/>
    </location>
</feature>
<dbReference type="GeneID" id="30035173"/>
<evidence type="ECO:0000313" key="3">
    <source>
        <dbReference type="Proteomes" id="UP000189580"/>
    </source>
</evidence>
<keyword evidence="1" id="KW-0812">Transmembrane</keyword>
<feature type="transmembrane region" description="Helical" evidence="1">
    <location>
        <begin position="162"/>
        <end position="187"/>
    </location>
</feature>
<keyword evidence="1" id="KW-1133">Transmembrane helix</keyword>
<evidence type="ECO:0000256" key="1">
    <source>
        <dbReference type="SAM" id="Phobius"/>
    </source>
</evidence>
<gene>
    <name evidence="2" type="ORF">AWJ20_318</name>
</gene>
<feature type="transmembrane region" description="Helical" evidence="1">
    <location>
        <begin position="207"/>
        <end position="229"/>
    </location>
</feature>
<dbReference type="Pfam" id="PF11309">
    <property type="entry name" value="DUF3112"/>
    <property type="match status" value="1"/>
</dbReference>
<proteinExistence type="predicted"/>
<feature type="transmembrane region" description="Helical" evidence="1">
    <location>
        <begin position="91"/>
        <end position="110"/>
    </location>
</feature>
<evidence type="ECO:0000313" key="2">
    <source>
        <dbReference type="EMBL" id="ANB12083.1"/>
    </source>
</evidence>
<protein>
    <submittedName>
        <fullName evidence="2">Uncharacterized protein</fullName>
    </submittedName>
</protein>
<sequence>MESVLSLFTPSWAVPGTGLKQVIALAEEEFGADALTPQLIDASVSAMPGIFGDYPQPSDKAPCGIFIAVYSILALAHLFIFVKNKSRGHNFYMSFGLMWYCLFRMIGFALRVRWISDLLNFNMGIASVTFSQLPPLYLNVLCMILGHRIFTWRHPETGNSKYFNVAIILIYIFSAPLVAMAIVGQVIPNIYFLTEKHLRICHQVTQAAAVLNLSYATSGIFLVQLAYFFKPGTIDHRMLRMPKAKLVPHLPPVVQPTWIRSAALTYYPRKGEQIPLYRDGPTGKAIRIIPSRETPAGGLCRPYSNDSSSPNNRVPSIRTAVLIVIVVSAIMTMNIVFRTASTFILKPRGGFPGPLNSWIYHNYVYYIWYGAFEAIANVILLLGRVDLRFYIPDMPIKGTGNELEVHQEKQSASVESFQEV</sequence>
<dbReference type="Proteomes" id="UP000189580">
    <property type="component" value="Chromosome a"/>
</dbReference>
<keyword evidence="1" id="KW-0472">Membrane</keyword>
<dbReference type="InterPro" id="IPR021460">
    <property type="entry name" value="DUF3112"/>
</dbReference>
<dbReference type="PANTHER" id="PTHR35184">
    <property type="entry name" value="YALI0C10208P"/>
    <property type="match status" value="1"/>
</dbReference>
<dbReference type="OrthoDB" id="3357002at2759"/>
<dbReference type="KEGG" id="slb:AWJ20_318"/>